<accession>A0A0W0XQI9</accession>
<feature type="transmembrane region" description="Helical" evidence="4">
    <location>
        <begin position="243"/>
        <end position="262"/>
    </location>
</feature>
<proteinExistence type="predicted"/>
<evidence type="ECO:0000259" key="5">
    <source>
        <dbReference type="PROSITE" id="PS50850"/>
    </source>
</evidence>
<dbReference type="OrthoDB" id="9764259at2"/>
<reference evidence="6 7" key="1">
    <citation type="submission" date="2015-11" db="EMBL/GenBank/DDBJ databases">
        <title>Genomic analysis of 38 Legionella species identifies large and diverse effector repertoires.</title>
        <authorList>
            <person name="Burstein D."/>
            <person name="Amaro F."/>
            <person name="Zusman T."/>
            <person name="Lifshitz Z."/>
            <person name="Cohen O."/>
            <person name="Gilbert J.A."/>
            <person name="Pupko T."/>
            <person name="Shuman H.A."/>
            <person name="Segal G."/>
        </authorList>
    </citation>
    <scope>NUCLEOTIDE SEQUENCE [LARGE SCALE GENOMIC DNA]</scope>
    <source>
        <strain evidence="6 7">WA-270A-C2</strain>
    </source>
</reference>
<feature type="transmembrane region" description="Helical" evidence="4">
    <location>
        <begin position="274"/>
        <end position="291"/>
    </location>
</feature>
<evidence type="ECO:0000256" key="2">
    <source>
        <dbReference type="ARBA" id="ARBA00022989"/>
    </source>
</evidence>
<feature type="transmembrane region" description="Helical" evidence="4">
    <location>
        <begin position="43"/>
        <end position="63"/>
    </location>
</feature>
<dbReference type="CDD" id="cd17472">
    <property type="entry name" value="MFS_YajR_like"/>
    <property type="match status" value="1"/>
</dbReference>
<protein>
    <submittedName>
        <fullName evidence="6">Major facilitator family transporter transporter</fullName>
    </submittedName>
</protein>
<dbReference type="EMBL" id="LNYT01000020">
    <property type="protein sequence ID" value="KTD46939.1"/>
    <property type="molecule type" value="Genomic_DNA"/>
</dbReference>
<keyword evidence="3 4" id="KW-0472">Membrane</keyword>
<dbReference type="STRING" id="458.Lrub_1861"/>
<dbReference type="InterPro" id="IPR036259">
    <property type="entry name" value="MFS_trans_sf"/>
</dbReference>
<feature type="transmembrane region" description="Helical" evidence="4">
    <location>
        <begin position="332"/>
        <end position="354"/>
    </location>
</feature>
<evidence type="ECO:0000313" key="6">
    <source>
        <dbReference type="EMBL" id="KTD46939.1"/>
    </source>
</evidence>
<dbReference type="InterPro" id="IPR011701">
    <property type="entry name" value="MFS"/>
</dbReference>
<keyword evidence="2 4" id="KW-1133">Transmembrane helix</keyword>
<feature type="transmembrane region" description="Helical" evidence="4">
    <location>
        <begin position="297"/>
        <end position="320"/>
    </location>
</feature>
<feature type="transmembrane region" description="Helical" evidence="4">
    <location>
        <begin position="360"/>
        <end position="379"/>
    </location>
</feature>
<dbReference type="AlphaFoldDB" id="A0A0W0XQI9"/>
<comment type="caution">
    <text evidence="6">The sequence shown here is derived from an EMBL/GenBank/DDBJ whole genome shotgun (WGS) entry which is preliminary data.</text>
</comment>
<feature type="transmembrane region" description="Helical" evidence="4">
    <location>
        <begin position="75"/>
        <end position="94"/>
    </location>
</feature>
<gene>
    <name evidence="6" type="ORF">Lrub_1861</name>
</gene>
<feature type="transmembrane region" description="Helical" evidence="4">
    <location>
        <begin position="132"/>
        <end position="153"/>
    </location>
</feature>
<dbReference type="RefSeq" id="WP_082651483.1">
    <property type="nucleotide sequence ID" value="NZ_CAAAIN010000002.1"/>
</dbReference>
<organism evidence="6 7">
    <name type="scientific">Legionella rubrilucens</name>
    <dbReference type="NCBI Taxonomy" id="458"/>
    <lineage>
        <taxon>Bacteria</taxon>
        <taxon>Pseudomonadati</taxon>
        <taxon>Pseudomonadota</taxon>
        <taxon>Gammaproteobacteria</taxon>
        <taxon>Legionellales</taxon>
        <taxon>Legionellaceae</taxon>
        <taxon>Legionella</taxon>
    </lineage>
</organism>
<evidence type="ECO:0000256" key="3">
    <source>
        <dbReference type="ARBA" id="ARBA00023136"/>
    </source>
</evidence>
<dbReference type="PROSITE" id="PS50850">
    <property type="entry name" value="MFS"/>
    <property type="match status" value="1"/>
</dbReference>
<dbReference type="GO" id="GO:0022857">
    <property type="term" value="F:transmembrane transporter activity"/>
    <property type="evidence" value="ECO:0007669"/>
    <property type="project" value="InterPro"/>
</dbReference>
<dbReference type="Pfam" id="PF07690">
    <property type="entry name" value="MFS_1"/>
    <property type="match status" value="1"/>
</dbReference>
<dbReference type="Gene3D" id="1.20.1250.20">
    <property type="entry name" value="MFS general substrate transporter like domains"/>
    <property type="match status" value="1"/>
</dbReference>
<evidence type="ECO:0000313" key="7">
    <source>
        <dbReference type="Proteomes" id="UP000054608"/>
    </source>
</evidence>
<evidence type="ECO:0000256" key="4">
    <source>
        <dbReference type="SAM" id="Phobius"/>
    </source>
</evidence>
<feature type="transmembrane region" description="Helical" evidence="4">
    <location>
        <begin position="206"/>
        <end position="231"/>
    </location>
</feature>
<name>A0A0W0XQI9_9GAMM</name>
<feature type="domain" description="Major facilitator superfamily (MFS) profile" evidence="5">
    <location>
        <begin position="8"/>
        <end position="385"/>
    </location>
</feature>
<keyword evidence="1 4" id="KW-0812">Transmembrane</keyword>
<feature type="transmembrane region" description="Helical" evidence="4">
    <location>
        <begin position="12"/>
        <end position="31"/>
    </location>
</feature>
<evidence type="ECO:0000256" key="1">
    <source>
        <dbReference type="ARBA" id="ARBA00022692"/>
    </source>
</evidence>
<dbReference type="PATRIC" id="fig|458.5.peg.1941"/>
<dbReference type="SUPFAM" id="SSF103473">
    <property type="entry name" value="MFS general substrate transporter"/>
    <property type="match status" value="1"/>
</dbReference>
<dbReference type="PANTHER" id="PTHR23518">
    <property type="entry name" value="C-METHYLTRANSFERASE"/>
    <property type="match status" value="1"/>
</dbReference>
<feature type="transmembrane region" description="Helical" evidence="4">
    <location>
        <begin position="159"/>
        <end position="181"/>
    </location>
</feature>
<feature type="transmembrane region" description="Helical" evidence="4">
    <location>
        <begin position="100"/>
        <end position="120"/>
    </location>
</feature>
<dbReference type="Proteomes" id="UP000054608">
    <property type="component" value="Unassembled WGS sequence"/>
</dbReference>
<keyword evidence="7" id="KW-1185">Reference proteome</keyword>
<dbReference type="InterPro" id="IPR020846">
    <property type="entry name" value="MFS_dom"/>
</dbReference>
<sequence length="385" mass="42727">MTNVWTGIVFPITYLYLVRIMGVLLFTPIFSASIEHIPHATPFLVGVAIGIFGLTQALLQIPFGLWSDKFGRKKLINIGLCSYLLGSVLGIMAGSIYTLILARIVQGLGAISAVLSALMVDLTPESVRLKAFVFIGIMIAILFMVCMVISPVLVDYFGLPVLFYILAGFSLTGLMISQYVIPNPGRNLTPSIERTSIKGLLKDKKLVVLNHSILIQHLLVCSTFYAVPIVLKQLVQRGELSSALYIYAPSLSLSFVLIVPLIRLSEKYRLAKPLFLLSIATYSVIQFSMGFKPGIFTLIFLFTLYFTAFNFIEGNLYAFISNHCSPATRGTVLGLFTTYQFFGFFLGGVCAGVIDQFFSLHTLFIVNGLVTMVWFFYSFRLVKQE</sequence>
<dbReference type="PANTHER" id="PTHR23518:SF2">
    <property type="entry name" value="MAJOR FACILITATOR SUPERFAMILY TRANSPORTER"/>
    <property type="match status" value="1"/>
</dbReference>